<organism evidence="1 2">
    <name type="scientific">Candidatus Entotheonella gemina</name>
    <dbReference type="NCBI Taxonomy" id="1429439"/>
    <lineage>
        <taxon>Bacteria</taxon>
        <taxon>Pseudomonadati</taxon>
        <taxon>Nitrospinota/Tectimicrobiota group</taxon>
        <taxon>Candidatus Tectimicrobiota</taxon>
        <taxon>Candidatus Entotheonellia</taxon>
        <taxon>Candidatus Entotheonellales</taxon>
        <taxon>Candidatus Entotheonellaceae</taxon>
        <taxon>Candidatus Entotheonella</taxon>
    </lineage>
</organism>
<gene>
    <name evidence="1" type="ORF">ETSY2_39520</name>
</gene>
<dbReference type="InterPro" id="IPR029044">
    <property type="entry name" value="Nucleotide-diphossugar_trans"/>
</dbReference>
<evidence type="ECO:0000313" key="2">
    <source>
        <dbReference type="Proteomes" id="UP000019140"/>
    </source>
</evidence>
<feature type="non-terminal residue" evidence="1">
    <location>
        <position position="1"/>
    </location>
</feature>
<dbReference type="PANTHER" id="PTHR36529">
    <property type="entry name" value="SLL1095 PROTEIN"/>
    <property type="match status" value="1"/>
</dbReference>
<dbReference type="SUPFAM" id="SSF53448">
    <property type="entry name" value="Nucleotide-diphospho-sugar transferases"/>
    <property type="match status" value="1"/>
</dbReference>
<dbReference type="NCBIfam" id="TIGR04282">
    <property type="entry name" value="glyco_like_cofC"/>
    <property type="match status" value="1"/>
</dbReference>
<dbReference type="Pfam" id="PF09837">
    <property type="entry name" value="DUF2064"/>
    <property type="match status" value="1"/>
</dbReference>
<name>W4LR30_9BACT</name>
<sequence>AAELYRGFLLDTVAKIASLKTIRPVMSYAPASGEAFFADAVPDWTRLPQEGFDLGARMHNCFTQLLAQGYDHVLLTGSDLPTLPLGIFKQAIRLAASPRVDVILGPSEDGGYYLIGLRRPCAALFERMTWSTSDVLAETVRRATHLGLCIAYLPTWYDIDTPADLIRLQAALTQSYTRALHHTRAFFAAHS</sequence>
<dbReference type="EMBL" id="AZHX01001756">
    <property type="protein sequence ID" value="ETX00201.1"/>
    <property type="molecule type" value="Genomic_DNA"/>
</dbReference>
<accession>W4LR30</accession>
<proteinExistence type="predicted"/>
<dbReference type="Proteomes" id="UP000019140">
    <property type="component" value="Unassembled WGS sequence"/>
</dbReference>
<dbReference type="InterPro" id="IPR018641">
    <property type="entry name" value="Trfase_1_rSAM/seldom-assoc"/>
</dbReference>
<comment type="caution">
    <text evidence="1">The sequence shown here is derived from an EMBL/GenBank/DDBJ whole genome shotgun (WGS) entry which is preliminary data.</text>
</comment>
<evidence type="ECO:0000313" key="1">
    <source>
        <dbReference type="EMBL" id="ETX00201.1"/>
    </source>
</evidence>
<dbReference type="Gene3D" id="3.90.550.10">
    <property type="entry name" value="Spore Coat Polysaccharide Biosynthesis Protein SpsA, Chain A"/>
    <property type="match status" value="1"/>
</dbReference>
<protein>
    <recommendedName>
        <fullName evidence="3">Glycosyltransferase</fullName>
    </recommendedName>
</protein>
<evidence type="ECO:0008006" key="3">
    <source>
        <dbReference type="Google" id="ProtNLM"/>
    </source>
</evidence>
<dbReference type="AlphaFoldDB" id="W4LR30"/>
<dbReference type="HOGENOM" id="CLU_1417863_0_0_7"/>
<keyword evidence="2" id="KW-1185">Reference proteome</keyword>
<reference evidence="1 2" key="1">
    <citation type="journal article" date="2014" name="Nature">
        <title>An environmental bacterial taxon with a large and distinct metabolic repertoire.</title>
        <authorList>
            <person name="Wilson M.C."/>
            <person name="Mori T."/>
            <person name="Ruckert C."/>
            <person name="Uria A.R."/>
            <person name="Helf M.J."/>
            <person name="Takada K."/>
            <person name="Gernert C."/>
            <person name="Steffens U.A."/>
            <person name="Heycke N."/>
            <person name="Schmitt S."/>
            <person name="Rinke C."/>
            <person name="Helfrich E.J."/>
            <person name="Brachmann A.O."/>
            <person name="Gurgui C."/>
            <person name="Wakimoto T."/>
            <person name="Kracht M."/>
            <person name="Crusemann M."/>
            <person name="Hentschel U."/>
            <person name="Abe I."/>
            <person name="Matsunaga S."/>
            <person name="Kalinowski J."/>
            <person name="Takeyama H."/>
            <person name="Piel J."/>
        </authorList>
    </citation>
    <scope>NUCLEOTIDE SEQUENCE [LARGE SCALE GENOMIC DNA]</scope>
    <source>
        <strain evidence="2">TSY2</strain>
    </source>
</reference>
<dbReference type="PANTHER" id="PTHR36529:SF1">
    <property type="entry name" value="GLYCOSYLTRANSFERASE"/>
    <property type="match status" value="1"/>
</dbReference>